<dbReference type="Proteomes" id="UP000748531">
    <property type="component" value="Unassembled WGS sequence"/>
</dbReference>
<dbReference type="Gene3D" id="1.10.3380.30">
    <property type="match status" value="1"/>
</dbReference>
<feature type="non-terminal residue" evidence="2">
    <location>
        <position position="1"/>
    </location>
</feature>
<reference evidence="2" key="1">
    <citation type="submission" date="2019-05" db="EMBL/GenBank/DDBJ databases">
        <title>Annotation for the trematode Paragonimus heterotremus.</title>
        <authorList>
            <person name="Choi Y.-J."/>
        </authorList>
    </citation>
    <scope>NUCLEOTIDE SEQUENCE</scope>
    <source>
        <strain evidence="2">LC</strain>
    </source>
</reference>
<comment type="caution">
    <text evidence="2">The sequence shown here is derived from an EMBL/GenBank/DDBJ whole genome shotgun (WGS) entry which is preliminary data.</text>
</comment>
<evidence type="ECO:0000313" key="3">
    <source>
        <dbReference type="Proteomes" id="UP000748531"/>
    </source>
</evidence>
<dbReference type="OrthoDB" id="6284693at2759"/>
<dbReference type="AlphaFoldDB" id="A0A8J4T8J5"/>
<feature type="domain" description="ATP-dependent RNA helicase Ski2/MTR4 C-terminal" evidence="1">
    <location>
        <begin position="7"/>
        <end position="127"/>
    </location>
</feature>
<evidence type="ECO:0000259" key="1">
    <source>
        <dbReference type="SMART" id="SM01142"/>
    </source>
</evidence>
<accession>A0A8J4T8J5</accession>
<name>A0A8J4T8J5_9TREM</name>
<sequence length="139" mass="15388">SRTSDAARDEQSTLLAKLLTVLSQYVQLDTTTDPKTAAVNSHNPECNILDVPEHLCAPVIKMFEFAADLTDMPESNVVRGLLRLDELLRHICNACHRLVGDQALGLRIKEARMAVHRDLVCAPSLYISEDFTCKPEASV</sequence>
<proteinExistence type="predicted"/>
<organism evidence="2 3">
    <name type="scientific">Paragonimus heterotremus</name>
    <dbReference type="NCBI Taxonomy" id="100268"/>
    <lineage>
        <taxon>Eukaryota</taxon>
        <taxon>Metazoa</taxon>
        <taxon>Spiralia</taxon>
        <taxon>Lophotrochozoa</taxon>
        <taxon>Platyhelminthes</taxon>
        <taxon>Trematoda</taxon>
        <taxon>Digenea</taxon>
        <taxon>Plagiorchiida</taxon>
        <taxon>Troglotremata</taxon>
        <taxon>Troglotrematidae</taxon>
        <taxon>Paragonimus</taxon>
    </lineage>
</organism>
<gene>
    <name evidence="2" type="ORF">PHET_11500</name>
</gene>
<keyword evidence="3" id="KW-1185">Reference proteome</keyword>
<dbReference type="Pfam" id="PF08148">
    <property type="entry name" value="DSHCT"/>
    <property type="match status" value="1"/>
</dbReference>
<dbReference type="SMART" id="SM01142">
    <property type="entry name" value="DSHCT"/>
    <property type="match status" value="1"/>
</dbReference>
<evidence type="ECO:0000313" key="2">
    <source>
        <dbReference type="EMBL" id="KAF5395637.1"/>
    </source>
</evidence>
<protein>
    <recommendedName>
        <fullName evidence="1">ATP-dependent RNA helicase Ski2/MTR4 C-terminal domain-containing protein</fullName>
    </recommendedName>
</protein>
<dbReference type="InterPro" id="IPR012961">
    <property type="entry name" value="Ski2/MTR4_C"/>
</dbReference>
<dbReference type="EMBL" id="LUCH01011137">
    <property type="protein sequence ID" value="KAF5395637.1"/>
    <property type="molecule type" value="Genomic_DNA"/>
</dbReference>